<feature type="domain" description="SERTA" evidence="2">
    <location>
        <begin position="15"/>
        <end position="69"/>
    </location>
</feature>
<keyword evidence="4" id="KW-1185">Reference proteome</keyword>
<dbReference type="OrthoDB" id="6083860at2759"/>
<dbReference type="PANTHER" id="PTHR16277:SF7">
    <property type="entry name" value="RE12330P"/>
    <property type="match status" value="1"/>
</dbReference>
<accession>A0A7I8W0D3</accession>
<comment type="caution">
    <text evidence="3">The sequence shown here is derived from an EMBL/GenBank/DDBJ whole genome shotgun (WGS) entry which is preliminary data.</text>
</comment>
<dbReference type="PANTHER" id="PTHR16277">
    <property type="entry name" value="CELL DIVISION CYCLE ASSOCIATED PROTEIN 4/SERTA DOMAIN-CONTAINING PROTEIN 2"/>
    <property type="match status" value="1"/>
</dbReference>
<evidence type="ECO:0000256" key="1">
    <source>
        <dbReference type="SAM" id="MobiDB-lite"/>
    </source>
</evidence>
<feature type="region of interest" description="Disordered" evidence="1">
    <location>
        <begin position="73"/>
        <end position="97"/>
    </location>
</feature>
<dbReference type="GO" id="GO:0005634">
    <property type="term" value="C:nucleus"/>
    <property type="evidence" value="ECO:0007669"/>
    <property type="project" value="TreeGrafter"/>
</dbReference>
<dbReference type="Proteomes" id="UP000549394">
    <property type="component" value="Unassembled WGS sequence"/>
</dbReference>
<organism evidence="3 4">
    <name type="scientific">Dimorphilus gyrociliatus</name>
    <dbReference type="NCBI Taxonomy" id="2664684"/>
    <lineage>
        <taxon>Eukaryota</taxon>
        <taxon>Metazoa</taxon>
        <taxon>Spiralia</taxon>
        <taxon>Lophotrochozoa</taxon>
        <taxon>Annelida</taxon>
        <taxon>Polychaeta</taxon>
        <taxon>Polychaeta incertae sedis</taxon>
        <taxon>Dinophilidae</taxon>
        <taxon>Dimorphilus</taxon>
    </lineage>
</organism>
<evidence type="ECO:0000259" key="2">
    <source>
        <dbReference type="PROSITE" id="PS51053"/>
    </source>
</evidence>
<reference evidence="3 4" key="1">
    <citation type="submission" date="2020-08" db="EMBL/GenBank/DDBJ databases">
        <authorList>
            <person name="Hejnol A."/>
        </authorList>
    </citation>
    <scope>NUCLEOTIDE SEQUENCE [LARGE SCALE GENOMIC DNA]</scope>
</reference>
<dbReference type="InterPro" id="IPR009263">
    <property type="entry name" value="SERTA_dom"/>
</dbReference>
<name>A0A7I8W0D3_9ANNE</name>
<dbReference type="InterPro" id="IPR052262">
    <property type="entry name" value="E2F-SERTA_domain_protein"/>
</dbReference>
<proteinExistence type="predicted"/>
<gene>
    <name evidence="3" type="ORF">DGYR_LOCUS9907</name>
</gene>
<sequence length="172" mass="19181">MKRKREDDDDVCKPYYELRRSVLCLSMNKLRSPVPISGHHCRRVEPSLRRSVLICNTVRKIENELKEEGIRFRPVPPSSFSPPTQLLDPPPSTAPAGPWTSLLEMEDDLPNVPSNVSIADLDFTALMFDRDSLSAVLTDSLNALAGTFPYGGCNMQAATDELEHIMEVLVGI</sequence>
<dbReference type="AlphaFoldDB" id="A0A7I8W0D3"/>
<dbReference type="EMBL" id="CAJFCJ010000015">
    <property type="protein sequence ID" value="CAD5122050.1"/>
    <property type="molecule type" value="Genomic_DNA"/>
</dbReference>
<protein>
    <recommendedName>
        <fullName evidence="2">SERTA domain-containing protein</fullName>
    </recommendedName>
</protein>
<evidence type="ECO:0000313" key="3">
    <source>
        <dbReference type="EMBL" id="CAD5122050.1"/>
    </source>
</evidence>
<evidence type="ECO:0000313" key="4">
    <source>
        <dbReference type="Proteomes" id="UP000549394"/>
    </source>
</evidence>
<dbReference type="Pfam" id="PF06031">
    <property type="entry name" value="SERTA"/>
    <property type="match status" value="1"/>
</dbReference>
<dbReference type="PROSITE" id="PS51053">
    <property type="entry name" value="SERTA"/>
    <property type="match status" value="1"/>
</dbReference>